<dbReference type="Pfam" id="PF00383">
    <property type="entry name" value="dCMP_cyt_deam_1"/>
    <property type="match status" value="1"/>
</dbReference>
<comment type="catalytic activity">
    <reaction evidence="7 8">
        <text>adenosine(34) in tRNA + H2O + H(+) = inosine(34) in tRNA + NH4(+)</text>
        <dbReference type="Rhea" id="RHEA:43168"/>
        <dbReference type="Rhea" id="RHEA-COMP:10373"/>
        <dbReference type="Rhea" id="RHEA-COMP:10374"/>
        <dbReference type="ChEBI" id="CHEBI:15377"/>
        <dbReference type="ChEBI" id="CHEBI:15378"/>
        <dbReference type="ChEBI" id="CHEBI:28938"/>
        <dbReference type="ChEBI" id="CHEBI:74411"/>
        <dbReference type="ChEBI" id="CHEBI:82852"/>
        <dbReference type="EC" id="3.5.4.33"/>
    </reaction>
</comment>
<evidence type="ECO:0000256" key="6">
    <source>
        <dbReference type="ARBA" id="ARBA00022833"/>
    </source>
</evidence>
<dbReference type="PANTHER" id="PTHR11079:SF202">
    <property type="entry name" value="TRNA-SPECIFIC ADENOSINE DEAMINASE"/>
    <property type="match status" value="1"/>
</dbReference>
<dbReference type="EMBL" id="CP020991">
    <property type="protein sequence ID" value="AUO19425.1"/>
    <property type="molecule type" value="Genomic_DNA"/>
</dbReference>
<sequence length="143" mass="16032">MENEYMRLALNEAALAEASGDIPVGAVIVKNGVVIAKAHNTREKYMNALCHAEISAINSACRYLNNWRLDDCDMYVTLEPCIMCSGAVVQSRIRRVFFGAYDIENGYMASNFVPGLKLPECYCGIMEEECKSALVKFFDKLRK</sequence>
<dbReference type="GeneID" id="98062666"/>
<evidence type="ECO:0000256" key="4">
    <source>
        <dbReference type="ARBA" id="ARBA00022723"/>
    </source>
</evidence>
<dbReference type="GO" id="GO:0052717">
    <property type="term" value="F:tRNA-specific adenosine-34 deaminase activity"/>
    <property type="evidence" value="ECO:0007669"/>
    <property type="project" value="UniProtKB-UniRule"/>
</dbReference>
<dbReference type="GO" id="GO:0008270">
    <property type="term" value="F:zinc ion binding"/>
    <property type="evidence" value="ECO:0007669"/>
    <property type="project" value="UniProtKB-UniRule"/>
</dbReference>
<comment type="subunit">
    <text evidence="2 8">Homodimer.</text>
</comment>
<dbReference type="InterPro" id="IPR016193">
    <property type="entry name" value="Cytidine_deaminase-like"/>
</dbReference>
<evidence type="ECO:0000256" key="1">
    <source>
        <dbReference type="ARBA" id="ARBA00010669"/>
    </source>
</evidence>
<feature type="domain" description="CMP/dCMP-type deaminase" evidence="9">
    <location>
        <begin position="1"/>
        <end position="110"/>
    </location>
</feature>
<evidence type="ECO:0000256" key="8">
    <source>
        <dbReference type="HAMAP-Rule" id="MF_00972"/>
    </source>
</evidence>
<evidence type="ECO:0000313" key="10">
    <source>
        <dbReference type="EMBL" id="AUO19425.1"/>
    </source>
</evidence>
<evidence type="ECO:0000256" key="5">
    <source>
        <dbReference type="ARBA" id="ARBA00022801"/>
    </source>
</evidence>
<feature type="binding site" evidence="8">
    <location>
        <position position="81"/>
    </location>
    <ligand>
        <name>Zn(2+)</name>
        <dbReference type="ChEBI" id="CHEBI:29105"/>
        <note>catalytic</note>
    </ligand>
</feature>
<name>A0A2K9P2D4_9FIRM</name>
<dbReference type="Proteomes" id="UP000235589">
    <property type="component" value="Chromosome"/>
</dbReference>
<gene>
    <name evidence="8" type="primary">tadA</name>
    <name evidence="10" type="ORF">B9O19_01264</name>
</gene>
<dbReference type="EC" id="3.5.4.33" evidence="8"/>
<dbReference type="KEGG" id="mpec:B9O19_01264"/>
<dbReference type="InterPro" id="IPR002125">
    <property type="entry name" value="CMP_dCMP_dom"/>
</dbReference>
<organism evidence="10 11">
    <name type="scientific">Monoglobus pectinilyticus</name>
    <dbReference type="NCBI Taxonomy" id="1981510"/>
    <lineage>
        <taxon>Bacteria</taxon>
        <taxon>Bacillati</taxon>
        <taxon>Bacillota</taxon>
        <taxon>Clostridia</taxon>
        <taxon>Monoglobales</taxon>
        <taxon>Monoglobaceae</taxon>
        <taxon>Monoglobus</taxon>
    </lineage>
</organism>
<dbReference type="GO" id="GO:0002100">
    <property type="term" value="P:tRNA wobble adenosine to inosine editing"/>
    <property type="evidence" value="ECO:0007669"/>
    <property type="project" value="UniProtKB-UniRule"/>
</dbReference>
<comment type="function">
    <text evidence="8">Catalyzes the deamination of adenosine to inosine at the wobble position 34 of tRNA(Arg2).</text>
</comment>
<keyword evidence="3 8" id="KW-0819">tRNA processing</keyword>
<keyword evidence="4 8" id="KW-0479">Metal-binding</keyword>
<comment type="similarity">
    <text evidence="1">Belongs to the cytidine and deoxycytidylate deaminase family. ADAT2 subfamily.</text>
</comment>
<feature type="binding site" evidence="8">
    <location>
        <position position="51"/>
    </location>
    <ligand>
        <name>Zn(2+)</name>
        <dbReference type="ChEBI" id="CHEBI:29105"/>
        <note>catalytic</note>
    </ligand>
</feature>
<keyword evidence="11" id="KW-1185">Reference proteome</keyword>
<feature type="binding site" evidence="8">
    <location>
        <position position="84"/>
    </location>
    <ligand>
        <name>Zn(2+)</name>
        <dbReference type="ChEBI" id="CHEBI:29105"/>
        <note>catalytic</note>
    </ligand>
</feature>
<proteinExistence type="inferred from homology"/>
<evidence type="ECO:0000313" key="11">
    <source>
        <dbReference type="Proteomes" id="UP000235589"/>
    </source>
</evidence>
<evidence type="ECO:0000256" key="7">
    <source>
        <dbReference type="ARBA" id="ARBA00048045"/>
    </source>
</evidence>
<dbReference type="InterPro" id="IPR028883">
    <property type="entry name" value="tRNA_aden_deaminase"/>
</dbReference>
<evidence type="ECO:0000256" key="3">
    <source>
        <dbReference type="ARBA" id="ARBA00022694"/>
    </source>
</evidence>
<evidence type="ECO:0000256" key="2">
    <source>
        <dbReference type="ARBA" id="ARBA00011738"/>
    </source>
</evidence>
<dbReference type="SUPFAM" id="SSF53927">
    <property type="entry name" value="Cytidine deaminase-like"/>
    <property type="match status" value="1"/>
</dbReference>
<dbReference type="HAMAP" id="MF_00972">
    <property type="entry name" value="tRNA_aden_deaminase"/>
    <property type="match status" value="1"/>
</dbReference>
<dbReference type="AlphaFoldDB" id="A0A2K9P2D4"/>
<keyword evidence="6 8" id="KW-0862">Zinc</keyword>
<dbReference type="PANTHER" id="PTHR11079">
    <property type="entry name" value="CYTOSINE DEAMINASE FAMILY MEMBER"/>
    <property type="match status" value="1"/>
</dbReference>
<protein>
    <recommendedName>
        <fullName evidence="8">tRNA-specific adenosine deaminase</fullName>
        <ecNumber evidence="8">3.5.4.33</ecNumber>
    </recommendedName>
</protein>
<dbReference type="PROSITE" id="PS00903">
    <property type="entry name" value="CYT_DCMP_DEAMINASES_1"/>
    <property type="match status" value="1"/>
</dbReference>
<feature type="active site" description="Proton donor" evidence="8">
    <location>
        <position position="53"/>
    </location>
</feature>
<dbReference type="RefSeq" id="WP_102365633.1">
    <property type="nucleotide sequence ID" value="NZ_CP020991.1"/>
</dbReference>
<dbReference type="InterPro" id="IPR016192">
    <property type="entry name" value="APOBEC/CMP_deaminase_Zn-bd"/>
</dbReference>
<keyword evidence="5 8" id="KW-0378">Hydrolase</keyword>
<comment type="cofactor">
    <cofactor evidence="8">
        <name>Zn(2+)</name>
        <dbReference type="ChEBI" id="CHEBI:29105"/>
    </cofactor>
    <text evidence="8">Binds 1 zinc ion per subunit.</text>
</comment>
<accession>A0A2K9P2D4</accession>
<dbReference type="PROSITE" id="PS51747">
    <property type="entry name" value="CYT_DCMP_DEAMINASES_2"/>
    <property type="match status" value="1"/>
</dbReference>
<dbReference type="Gene3D" id="3.40.140.10">
    <property type="entry name" value="Cytidine Deaminase, domain 2"/>
    <property type="match status" value="1"/>
</dbReference>
<dbReference type="OrthoDB" id="9802676at2"/>
<dbReference type="CDD" id="cd01285">
    <property type="entry name" value="nucleoside_deaminase"/>
    <property type="match status" value="1"/>
</dbReference>
<reference evidence="10 11" key="1">
    <citation type="submission" date="2017-04" db="EMBL/GenBank/DDBJ databases">
        <title>Monoglobus pectinilyticus 14 draft genome.</title>
        <authorList>
            <person name="Kim C."/>
            <person name="Rosendale D.I."/>
            <person name="Kelly W.J."/>
            <person name="Tannock G.W."/>
            <person name="Patchett M.L."/>
            <person name="Jordens J.Z."/>
        </authorList>
    </citation>
    <scope>NUCLEOTIDE SEQUENCE [LARGE SCALE GENOMIC DNA]</scope>
    <source>
        <strain evidence="10 11">14</strain>
    </source>
</reference>
<evidence type="ECO:0000259" key="9">
    <source>
        <dbReference type="PROSITE" id="PS51747"/>
    </source>
</evidence>